<reference evidence="3" key="1">
    <citation type="submission" date="2024-04" db="EMBL/GenBank/DDBJ databases">
        <title>Phylogenomic analyses of a clade within the roseobacter group suggest taxonomic reassignments of species of the genera Aestuariivita, Citreicella, Loktanella, Nautella, Pelagibaca, Ruegeria, Thalassobius, Thiobacimonas and Tropicibacter, and the proposal o.</title>
        <authorList>
            <person name="Jeon C.O."/>
        </authorList>
    </citation>
    <scope>NUCLEOTIDE SEQUENCE [LARGE SCALE GENOMIC DNA]</scope>
    <source>
        <strain evidence="3">BS5-3</strain>
    </source>
</reference>
<gene>
    <name evidence="2" type="ORF">AABB29_07400</name>
</gene>
<accession>A0ABZ2V7A2</accession>
<dbReference type="Proteomes" id="UP001440612">
    <property type="component" value="Chromosome"/>
</dbReference>
<sequence length="126" mass="13288">MLHTIFLYAAAGMSCAACLAHILVGTAKNAAPILNNLSLEEGPRTTMTFSWESNSILMMFMAVGFLLGAVKRDASLVYFVTALSICLAVWGVIVALRLSHNPMTFPPAILFLVIAVFGAVGATAPA</sequence>
<proteinExistence type="predicted"/>
<keyword evidence="1" id="KW-0812">Transmembrane</keyword>
<evidence type="ECO:0000256" key="1">
    <source>
        <dbReference type="SAM" id="Phobius"/>
    </source>
</evidence>
<feature type="transmembrane region" description="Helical" evidence="1">
    <location>
        <begin position="76"/>
        <end position="96"/>
    </location>
</feature>
<feature type="transmembrane region" description="Helical" evidence="1">
    <location>
        <begin position="48"/>
        <end position="70"/>
    </location>
</feature>
<organism evidence="2 3">
    <name type="scientific">Yoonia phaeophyticola</name>
    <dbReference type="NCBI Taxonomy" id="3137369"/>
    <lineage>
        <taxon>Bacteria</taxon>
        <taxon>Pseudomonadati</taxon>
        <taxon>Pseudomonadota</taxon>
        <taxon>Alphaproteobacteria</taxon>
        <taxon>Rhodobacterales</taxon>
        <taxon>Paracoccaceae</taxon>
        <taxon>Yoonia</taxon>
    </lineage>
</organism>
<evidence type="ECO:0000313" key="2">
    <source>
        <dbReference type="EMBL" id="WZC50445.1"/>
    </source>
</evidence>
<name>A0ABZ2V7A2_9RHOB</name>
<keyword evidence="1" id="KW-0472">Membrane</keyword>
<dbReference type="RefSeq" id="WP_341368547.1">
    <property type="nucleotide sequence ID" value="NZ_CP150951.2"/>
</dbReference>
<keyword evidence="1" id="KW-1133">Transmembrane helix</keyword>
<protein>
    <submittedName>
        <fullName evidence="2">Uncharacterized protein</fullName>
    </submittedName>
</protein>
<keyword evidence="3" id="KW-1185">Reference proteome</keyword>
<feature type="transmembrane region" description="Helical" evidence="1">
    <location>
        <begin position="108"/>
        <end position="125"/>
    </location>
</feature>
<feature type="transmembrane region" description="Helical" evidence="1">
    <location>
        <begin position="6"/>
        <end position="27"/>
    </location>
</feature>
<dbReference type="EMBL" id="CP150951">
    <property type="protein sequence ID" value="WZC50445.1"/>
    <property type="molecule type" value="Genomic_DNA"/>
</dbReference>
<evidence type="ECO:0000313" key="3">
    <source>
        <dbReference type="Proteomes" id="UP001440612"/>
    </source>
</evidence>